<dbReference type="PANTHER" id="PTHR28244:SF1">
    <property type="entry name" value="RNA POLYMERASE I-SPECIFIC TRANSCRIPTION INITIATION FACTOR RRN11"/>
    <property type="match status" value="1"/>
</dbReference>
<evidence type="ECO:0000313" key="3">
    <source>
        <dbReference type="Proteomes" id="UP000016933"/>
    </source>
</evidence>
<protein>
    <submittedName>
        <fullName evidence="2">Uncharacterized protein</fullName>
    </submittedName>
</protein>
<reference evidence="2 3" key="2">
    <citation type="journal article" date="2012" name="PLoS Pathog.">
        <title>Diverse lifestyles and strategies of plant pathogenesis encoded in the genomes of eighteen Dothideomycetes fungi.</title>
        <authorList>
            <person name="Ohm R.A."/>
            <person name="Feau N."/>
            <person name="Henrissat B."/>
            <person name="Schoch C.L."/>
            <person name="Horwitz B.A."/>
            <person name="Barry K.W."/>
            <person name="Condon B.J."/>
            <person name="Copeland A.C."/>
            <person name="Dhillon B."/>
            <person name="Glaser F."/>
            <person name="Hesse C.N."/>
            <person name="Kosti I."/>
            <person name="LaButti K."/>
            <person name="Lindquist E.A."/>
            <person name="Lucas S."/>
            <person name="Salamov A.A."/>
            <person name="Bradshaw R.E."/>
            <person name="Ciuffetti L."/>
            <person name="Hamelin R.C."/>
            <person name="Kema G.H.J."/>
            <person name="Lawrence C."/>
            <person name="Scott J.A."/>
            <person name="Spatafora J.W."/>
            <person name="Turgeon B.G."/>
            <person name="de Wit P.J.G.M."/>
            <person name="Zhong S."/>
            <person name="Goodwin S.B."/>
            <person name="Grigoriev I.V."/>
        </authorList>
    </citation>
    <scope>NUCLEOTIDE SEQUENCE [LARGE SCALE GENOMIC DNA]</scope>
    <source>
        <strain evidence="3">NZE10 / CBS 128990</strain>
    </source>
</reference>
<dbReference type="GO" id="GO:0070860">
    <property type="term" value="C:RNA polymerase I core factor complex"/>
    <property type="evidence" value="ECO:0007669"/>
    <property type="project" value="TreeGrafter"/>
</dbReference>
<accession>N1PN83</accession>
<dbReference type="OMA" id="AMFNIWI"/>
<dbReference type="AlphaFoldDB" id="N1PN83"/>
<dbReference type="InterPro" id="IPR007224">
    <property type="entry name" value="TIF_Rrn11"/>
</dbReference>
<name>N1PN83_DOTSN</name>
<proteinExistence type="predicted"/>
<dbReference type="HOGENOM" id="CLU_027162_1_1_1"/>
<dbReference type="GO" id="GO:0001181">
    <property type="term" value="F:RNA polymerase I general transcription initiation factor activity"/>
    <property type="evidence" value="ECO:0007669"/>
    <property type="project" value="InterPro"/>
</dbReference>
<dbReference type="eggNOG" id="ENOG502SC4N">
    <property type="taxonomic scope" value="Eukaryota"/>
</dbReference>
<feature type="region of interest" description="Disordered" evidence="1">
    <location>
        <begin position="1"/>
        <end position="85"/>
    </location>
</feature>
<sequence length="437" mass="49084">MPTFAPVYSVRPSRRALPRIQNRDPKRRRGDTDKDDSEDDRLSSESDTDEELAIRGSQSVNKKDPYHVAGWPRNKPLPGANFPHAPVKSGMSTGLTIKEELAQLNPPIYVPSSHAPEGLSDSVKQRHLDNVTAILHKCMLAGDWDRASQAFGLILRTEIRGNPVDVRQNGLWLIGGELLMRRKYQAVEQQQVHSRTANHEDIETDEIAGTTAAGSIISDDGFKLARQYYERLILQYPHLQRAHHDAVNALAVYPVLFNVWIYEVHDRARRARRQMKSAQETSDHGSVSNADGSEGGEDTERKRNLLIIRRTELEQALHIVQRMDGIMVSPPYDTSTELLHQRGTMALWLSDMHRDISRAHTTSVDSSGTSSEDDSTMDLDTLEARASKKRHETQALSERNKARTIFIGLNAAGVEVSMDIMDAIEEDEDLSMNQGID</sequence>
<reference evidence="3" key="1">
    <citation type="journal article" date="2012" name="PLoS Genet.">
        <title>The genomes of the fungal plant pathogens Cladosporium fulvum and Dothistroma septosporum reveal adaptation to different hosts and lifestyles but also signatures of common ancestry.</title>
        <authorList>
            <person name="de Wit P.J.G.M."/>
            <person name="van der Burgt A."/>
            <person name="Oekmen B."/>
            <person name="Stergiopoulos I."/>
            <person name="Abd-Elsalam K.A."/>
            <person name="Aerts A.L."/>
            <person name="Bahkali A.H."/>
            <person name="Beenen H.G."/>
            <person name="Chettri P."/>
            <person name="Cox M.P."/>
            <person name="Datema E."/>
            <person name="de Vries R.P."/>
            <person name="Dhillon B."/>
            <person name="Ganley A.R."/>
            <person name="Griffiths S.A."/>
            <person name="Guo Y."/>
            <person name="Hamelin R.C."/>
            <person name="Henrissat B."/>
            <person name="Kabir M.S."/>
            <person name="Jashni M.K."/>
            <person name="Kema G."/>
            <person name="Klaubauf S."/>
            <person name="Lapidus A."/>
            <person name="Levasseur A."/>
            <person name="Lindquist E."/>
            <person name="Mehrabi R."/>
            <person name="Ohm R.A."/>
            <person name="Owen T.J."/>
            <person name="Salamov A."/>
            <person name="Schwelm A."/>
            <person name="Schijlen E."/>
            <person name="Sun H."/>
            <person name="van den Burg H.A."/>
            <person name="van Ham R.C.H.J."/>
            <person name="Zhang S."/>
            <person name="Goodwin S.B."/>
            <person name="Grigoriev I.V."/>
            <person name="Collemare J."/>
            <person name="Bradshaw R.E."/>
        </authorList>
    </citation>
    <scope>NUCLEOTIDE SEQUENCE [LARGE SCALE GENOMIC DNA]</scope>
    <source>
        <strain evidence="3">NZE10 / CBS 128990</strain>
    </source>
</reference>
<dbReference type="STRING" id="675120.N1PN83"/>
<gene>
    <name evidence="2" type="ORF">DOTSEDRAFT_71612</name>
</gene>
<organism evidence="2 3">
    <name type="scientific">Dothistroma septosporum (strain NZE10 / CBS 128990)</name>
    <name type="common">Red band needle blight fungus</name>
    <name type="synonym">Mycosphaerella pini</name>
    <dbReference type="NCBI Taxonomy" id="675120"/>
    <lineage>
        <taxon>Eukaryota</taxon>
        <taxon>Fungi</taxon>
        <taxon>Dikarya</taxon>
        <taxon>Ascomycota</taxon>
        <taxon>Pezizomycotina</taxon>
        <taxon>Dothideomycetes</taxon>
        <taxon>Dothideomycetidae</taxon>
        <taxon>Mycosphaerellales</taxon>
        <taxon>Mycosphaerellaceae</taxon>
        <taxon>Dothistroma</taxon>
    </lineage>
</organism>
<dbReference type="Proteomes" id="UP000016933">
    <property type="component" value="Unassembled WGS sequence"/>
</dbReference>
<evidence type="ECO:0000256" key="1">
    <source>
        <dbReference type="SAM" id="MobiDB-lite"/>
    </source>
</evidence>
<dbReference type="GO" id="GO:0042790">
    <property type="term" value="P:nucleolar large rRNA transcription by RNA polymerase I"/>
    <property type="evidence" value="ECO:0007669"/>
    <property type="project" value="TreeGrafter"/>
</dbReference>
<dbReference type="EMBL" id="KB446539">
    <property type="protein sequence ID" value="EME43850.1"/>
    <property type="molecule type" value="Genomic_DNA"/>
</dbReference>
<dbReference type="GO" id="GO:0001164">
    <property type="term" value="F:RNA polymerase I core promoter sequence-specific DNA binding"/>
    <property type="evidence" value="ECO:0007669"/>
    <property type="project" value="InterPro"/>
</dbReference>
<evidence type="ECO:0000313" key="2">
    <source>
        <dbReference type="EMBL" id="EME43850.1"/>
    </source>
</evidence>
<dbReference type="OrthoDB" id="2159786at2759"/>
<dbReference type="InterPro" id="IPR053029">
    <property type="entry name" value="RNA_pol_I-specific_init_factor"/>
</dbReference>
<feature type="compositionally biased region" description="Low complexity" evidence="1">
    <location>
        <begin position="361"/>
        <end position="370"/>
    </location>
</feature>
<dbReference type="GO" id="GO:0017025">
    <property type="term" value="F:TBP-class protein binding"/>
    <property type="evidence" value="ECO:0007669"/>
    <property type="project" value="TreeGrafter"/>
</dbReference>
<feature type="region of interest" description="Disordered" evidence="1">
    <location>
        <begin position="359"/>
        <end position="378"/>
    </location>
</feature>
<dbReference type="PANTHER" id="PTHR28244">
    <property type="entry name" value="RNA POLYMERASE I-SPECIFIC TRANSCRIPTION INITIATION FACTOR RRN11"/>
    <property type="match status" value="1"/>
</dbReference>
<dbReference type="Pfam" id="PF04090">
    <property type="entry name" value="Rrn11"/>
    <property type="match status" value="1"/>
</dbReference>
<feature type="compositionally biased region" description="Polar residues" evidence="1">
    <location>
        <begin position="276"/>
        <end position="291"/>
    </location>
</feature>
<feature type="region of interest" description="Disordered" evidence="1">
    <location>
        <begin position="273"/>
        <end position="299"/>
    </location>
</feature>
<keyword evidence="3" id="KW-1185">Reference proteome</keyword>